<dbReference type="InterPro" id="IPR011009">
    <property type="entry name" value="Kinase-like_dom_sf"/>
</dbReference>
<dbReference type="Gene3D" id="3.90.1200.10">
    <property type="match status" value="1"/>
</dbReference>
<dbReference type="AlphaFoldDB" id="A0A0Q9Z087"/>
<dbReference type="EMBL" id="LKAJ01000002">
    <property type="protein sequence ID" value="KRG22433.1"/>
    <property type="molecule type" value="Genomic_DNA"/>
</dbReference>
<evidence type="ECO:0000313" key="2">
    <source>
        <dbReference type="EMBL" id="MCS5712366.1"/>
    </source>
</evidence>
<organism evidence="1">
    <name type="scientific">Candidatus Berkiella aquae</name>
    <dbReference type="NCBI Taxonomy" id="295108"/>
    <lineage>
        <taxon>Bacteria</taxon>
        <taxon>Pseudomonadati</taxon>
        <taxon>Pseudomonadota</taxon>
        <taxon>Gammaproteobacteria</taxon>
        <taxon>Candidatus Berkiellales</taxon>
        <taxon>Candidatus Berkiellaceae</taxon>
        <taxon>Candidatus Berkiella</taxon>
    </lineage>
</organism>
<dbReference type="EMBL" id="LKAJ02000001">
    <property type="protein sequence ID" value="MCS5712366.1"/>
    <property type="molecule type" value="Genomic_DNA"/>
</dbReference>
<dbReference type="RefSeq" id="WP_075065482.1">
    <property type="nucleotide sequence ID" value="NZ_LKAJ02000001.1"/>
</dbReference>
<keyword evidence="1" id="KW-0808">Transferase</keyword>
<sequence>MQEEIIDWAKQTLNTQGYQILAEPSMVRSMPWSEVMCFVTSQGNVYLKSMAPAFSNEPRLLHYLNQCHFKHVPILLAQHEASNCFLMKDAGANLREKLKQRYDVLLVAKALQNYAQLQVNCIHHVNKLFACGVSDYRLSKLPEYFQTFFTDHLDIIIGDGLSLAEVDVLKNQQAVFSSLCHELEKLGMPETLEQGDFHDNNLLIKDNEITIHDFGDACISHPFFSIVSYLHSAGRHHVLTLAEQETLKAHYLQPWASYAESSVLMRAYDLAYCLRPFVWALNFVGIFACEGMQNFPEYKGYLTEALRTLLKNLAQS</sequence>
<dbReference type="STRING" id="295108.HT99x_00856"/>
<protein>
    <submittedName>
        <fullName evidence="2">Aminoglycoside phosphotransferase family protein</fullName>
    </submittedName>
    <submittedName>
        <fullName evidence="1">Phosphotransferase enzyme family protein</fullName>
    </submittedName>
</protein>
<dbReference type="GO" id="GO:0016740">
    <property type="term" value="F:transferase activity"/>
    <property type="evidence" value="ECO:0007669"/>
    <property type="project" value="UniProtKB-KW"/>
</dbReference>
<evidence type="ECO:0000313" key="3">
    <source>
        <dbReference type="Proteomes" id="UP000051497"/>
    </source>
</evidence>
<proteinExistence type="predicted"/>
<evidence type="ECO:0000313" key="1">
    <source>
        <dbReference type="EMBL" id="KRG22433.1"/>
    </source>
</evidence>
<dbReference type="OrthoDB" id="6255775at2"/>
<comment type="caution">
    <text evidence="1">The sequence shown here is derived from an EMBL/GenBank/DDBJ whole genome shotgun (WGS) entry which is preliminary data.</text>
</comment>
<dbReference type="SUPFAM" id="SSF56112">
    <property type="entry name" value="Protein kinase-like (PK-like)"/>
    <property type="match status" value="1"/>
</dbReference>
<gene>
    <name evidence="1" type="ORF">HT99x_00856</name>
    <name evidence="2" type="ORF">HT99x_013065</name>
</gene>
<reference evidence="1" key="1">
    <citation type="submission" date="2015-09" db="EMBL/GenBank/DDBJ databases">
        <title>Draft Genome Sequences of Two Novel Amoeba-resistant Intranuclear Bacteria, Candidatus Berkiella cookevillensis and Candidatus Berkiella aquae.</title>
        <authorList>
            <person name="Mehari Y.T."/>
            <person name="Arivett B.A."/>
            <person name="Farone A.L."/>
            <person name="Gunderson J.H."/>
            <person name="Farone M.B."/>
        </authorList>
    </citation>
    <scope>NUCLEOTIDE SEQUENCE [LARGE SCALE GENOMIC DNA]</scope>
    <source>
        <strain evidence="1">HT99</strain>
    </source>
</reference>
<dbReference type="Proteomes" id="UP000051497">
    <property type="component" value="Unassembled WGS sequence"/>
</dbReference>
<reference evidence="2" key="2">
    <citation type="journal article" date="2016" name="Genome Announc.">
        <title>Draft Genome Sequences of Two Novel Amoeba-Resistant Intranuclear Bacteria, 'Candidatus Berkiella cookevillensis' and 'Candidatus Berkiella aquae'.</title>
        <authorList>
            <person name="Mehari Y.T."/>
            <person name="Arivett B.A."/>
            <person name="Farone A.L."/>
            <person name="Gunderson J.H."/>
            <person name="Farone M.B."/>
        </authorList>
    </citation>
    <scope>NUCLEOTIDE SEQUENCE</scope>
    <source>
        <strain evidence="2">HT99</strain>
    </source>
</reference>
<keyword evidence="3" id="KW-1185">Reference proteome</keyword>
<name>A0A0Q9Z087_9GAMM</name>
<reference evidence="2" key="3">
    <citation type="submission" date="2021-06" db="EMBL/GenBank/DDBJ databases">
        <title>Genomic Description and Analysis of Intracellular Bacteria, Candidatus Berkiella cookevillensis and Candidatus Berkiella aquae.</title>
        <authorList>
            <person name="Kidane D.T."/>
            <person name="Mehari Y.T."/>
            <person name="Rice F.C."/>
            <person name="Arivett B.A."/>
            <person name="Farone A.L."/>
            <person name="Berk S.G."/>
            <person name="Farone M.B."/>
        </authorList>
    </citation>
    <scope>NUCLEOTIDE SEQUENCE</scope>
    <source>
        <strain evidence="2">HT99</strain>
    </source>
</reference>
<accession>A0A0Q9Z087</accession>